<dbReference type="FunFam" id="3.40.50.720:FF:000001">
    <property type="entry name" value="Glyceraldehyde-3-phosphate dehydrogenase"/>
    <property type="match status" value="1"/>
</dbReference>
<comment type="similarity">
    <text evidence="2 7">Belongs to the glyceraldehyde-3-phosphate dehydrogenase family.</text>
</comment>
<organism evidence="9 10">
    <name type="scientific">Auraticoccus cholistanensis</name>
    <dbReference type="NCBI Taxonomy" id="2656650"/>
    <lineage>
        <taxon>Bacteria</taxon>
        <taxon>Bacillati</taxon>
        <taxon>Actinomycetota</taxon>
        <taxon>Actinomycetes</taxon>
        <taxon>Propionibacteriales</taxon>
        <taxon>Propionibacteriaceae</taxon>
        <taxon>Auraticoccus</taxon>
    </lineage>
</organism>
<evidence type="ECO:0000259" key="8">
    <source>
        <dbReference type="SMART" id="SM00846"/>
    </source>
</evidence>
<dbReference type="SUPFAM" id="SSF51735">
    <property type="entry name" value="NAD(P)-binding Rossmann-fold domains"/>
    <property type="match status" value="1"/>
</dbReference>
<reference evidence="9 10" key="1">
    <citation type="submission" date="2019-12" db="EMBL/GenBank/DDBJ databases">
        <title>Auraticoccus cholistani sp. nov., an actinomycete isolated from soil of Cholistan desert.</title>
        <authorList>
            <person name="Cheema M.T."/>
        </authorList>
    </citation>
    <scope>NUCLEOTIDE SEQUENCE [LARGE SCALE GENOMIC DNA]</scope>
    <source>
        <strain evidence="9 10">F435</strain>
    </source>
</reference>
<dbReference type="SUPFAM" id="SSF55347">
    <property type="entry name" value="Glyceraldehyde-3-phosphate dehydrogenase-like, C-terminal domain"/>
    <property type="match status" value="1"/>
</dbReference>
<evidence type="ECO:0000313" key="9">
    <source>
        <dbReference type="EMBL" id="MVA76629.1"/>
    </source>
</evidence>
<evidence type="ECO:0000313" key="10">
    <source>
        <dbReference type="Proteomes" id="UP000435304"/>
    </source>
</evidence>
<dbReference type="PRINTS" id="PR00078">
    <property type="entry name" value="G3PDHDRGNASE"/>
</dbReference>
<keyword evidence="5" id="KW-0520">NAD</keyword>
<dbReference type="Pfam" id="PF02800">
    <property type="entry name" value="Gp_dh_C"/>
    <property type="match status" value="1"/>
</dbReference>
<feature type="binding site" evidence="5">
    <location>
        <position position="120"/>
    </location>
    <ligand>
        <name>NAD(+)</name>
        <dbReference type="ChEBI" id="CHEBI:57540"/>
    </ligand>
</feature>
<dbReference type="PANTHER" id="PTHR43148">
    <property type="entry name" value="GLYCERALDEHYDE-3-PHOSPHATE DEHYDROGENASE 2"/>
    <property type="match status" value="1"/>
</dbReference>
<comment type="subcellular location">
    <subcellularLocation>
        <location evidence="1">Cytoplasm</location>
    </subcellularLocation>
</comment>
<dbReference type="EMBL" id="WPCU01000007">
    <property type="protein sequence ID" value="MVA76629.1"/>
    <property type="molecule type" value="Genomic_DNA"/>
</dbReference>
<feature type="site" description="Activates thiol group during catalysis" evidence="6">
    <location>
        <position position="179"/>
    </location>
</feature>
<protein>
    <submittedName>
        <fullName evidence="9">Type I glyceraldehyde-3-phosphate dehydrogenase</fullName>
    </submittedName>
</protein>
<keyword evidence="3" id="KW-0560">Oxidoreductase</keyword>
<evidence type="ECO:0000256" key="6">
    <source>
        <dbReference type="PIRSR" id="PIRSR000149-4"/>
    </source>
</evidence>
<keyword evidence="10" id="KW-1185">Reference proteome</keyword>
<dbReference type="InterPro" id="IPR036291">
    <property type="entry name" value="NAD(P)-bd_dom_sf"/>
</dbReference>
<dbReference type="AlphaFoldDB" id="A0A6A9V116"/>
<dbReference type="PIRSF" id="PIRSF000149">
    <property type="entry name" value="GAP_DH"/>
    <property type="match status" value="1"/>
</dbReference>
<dbReference type="GO" id="GO:0006006">
    <property type="term" value="P:glucose metabolic process"/>
    <property type="evidence" value="ECO:0007669"/>
    <property type="project" value="InterPro"/>
</dbReference>
<gene>
    <name evidence="9" type="primary">gap</name>
    <name evidence="9" type="ORF">GC722_11425</name>
</gene>
<evidence type="ECO:0000256" key="7">
    <source>
        <dbReference type="RuleBase" id="RU000397"/>
    </source>
</evidence>
<sequence length="340" mass="35573">MTVRIGINGFGRIGRSYLRAALANGADVEVVAVNDLTDARTLATLLEWDSVSGHLDGVAVEDDAILLGDRRIRVFAQPDPAQIPWGEVGADVVVESTGRYTDGRAAAAHLAGGARKVVVSAPAKGDVPTFVLGVNDDRLDPDAADVFSNGSCTTNSLAPLAKVLHEAFGIESGLMTTIHAYTGDQRLHDAPHSDLRRARAAALSIIPTSSGAASTIGKIIPELDGRLTGASLRVPVPVGSITDLTVVLREGVGVEEVNAAFREAATSGPLKHYLQYSEAPLVSADIVGNPFSSVFDAPLTEAAGRQVKVLAWYDNEWGFSNRLVEFSARIGAALGSRSGA</sequence>
<evidence type="ECO:0000256" key="3">
    <source>
        <dbReference type="ARBA" id="ARBA00023002"/>
    </source>
</evidence>
<evidence type="ECO:0000256" key="5">
    <source>
        <dbReference type="PIRSR" id="PIRSR000149-3"/>
    </source>
</evidence>
<dbReference type="GO" id="GO:0005737">
    <property type="term" value="C:cytoplasm"/>
    <property type="evidence" value="ECO:0007669"/>
    <property type="project" value="UniProtKB-SubCell"/>
</dbReference>
<dbReference type="Pfam" id="PF00044">
    <property type="entry name" value="Gp_dh_N"/>
    <property type="match status" value="1"/>
</dbReference>
<dbReference type="InterPro" id="IPR006424">
    <property type="entry name" value="Glyceraldehyde-3-P_DH_1"/>
</dbReference>
<dbReference type="GO" id="GO:0051287">
    <property type="term" value="F:NAD binding"/>
    <property type="evidence" value="ECO:0007669"/>
    <property type="project" value="InterPro"/>
</dbReference>
<feature type="binding site" evidence="5">
    <location>
        <begin position="12"/>
        <end position="13"/>
    </location>
    <ligand>
        <name>NAD(+)</name>
        <dbReference type="ChEBI" id="CHEBI:57540"/>
    </ligand>
</feature>
<keyword evidence="5" id="KW-0547">Nucleotide-binding</keyword>
<evidence type="ECO:0000256" key="1">
    <source>
        <dbReference type="ARBA" id="ARBA00004496"/>
    </source>
</evidence>
<name>A0A6A9V116_9ACTN</name>
<dbReference type="SMART" id="SM00846">
    <property type="entry name" value="Gp_dh_N"/>
    <property type="match status" value="1"/>
</dbReference>
<dbReference type="Proteomes" id="UP000435304">
    <property type="component" value="Unassembled WGS sequence"/>
</dbReference>
<dbReference type="InterPro" id="IPR020828">
    <property type="entry name" value="GlycerAld_3-P_DH_NAD(P)-bd"/>
</dbReference>
<dbReference type="NCBIfam" id="TIGR01534">
    <property type="entry name" value="GAPDH-I"/>
    <property type="match status" value="1"/>
</dbReference>
<accession>A0A6A9V116</accession>
<proteinExistence type="inferred from homology"/>
<dbReference type="FunFam" id="3.30.360.10:FF:000002">
    <property type="entry name" value="Glyceraldehyde-3-phosphate dehydrogenase"/>
    <property type="match status" value="1"/>
</dbReference>
<dbReference type="GO" id="GO:0050661">
    <property type="term" value="F:NADP binding"/>
    <property type="evidence" value="ECO:0007669"/>
    <property type="project" value="InterPro"/>
</dbReference>
<feature type="domain" description="Glyceraldehyde 3-phosphate dehydrogenase NAD(P) binding" evidence="8">
    <location>
        <begin position="3"/>
        <end position="152"/>
    </location>
</feature>
<feature type="binding site" evidence="5">
    <location>
        <position position="35"/>
    </location>
    <ligand>
        <name>NAD(+)</name>
        <dbReference type="ChEBI" id="CHEBI:57540"/>
    </ligand>
</feature>
<feature type="binding site" evidence="5">
    <location>
        <position position="315"/>
    </location>
    <ligand>
        <name>NAD(+)</name>
        <dbReference type="ChEBI" id="CHEBI:57540"/>
    </ligand>
</feature>
<dbReference type="GO" id="GO:0004365">
    <property type="term" value="F:glyceraldehyde-3-phosphate dehydrogenase (NAD+) (phosphorylating) activity"/>
    <property type="evidence" value="ECO:0007669"/>
    <property type="project" value="UniProtKB-ARBA"/>
</dbReference>
<dbReference type="Gene3D" id="3.30.360.10">
    <property type="entry name" value="Dihydrodipicolinate Reductase, domain 2"/>
    <property type="match status" value="1"/>
</dbReference>
<dbReference type="CDD" id="cd05214">
    <property type="entry name" value="GAPDH_I_N"/>
    <property type="match status" value="1"/>
</dbReference>
<dbReference type="CDD" id="cd18126">
    <property type="entry name" value="GAPDH_I_C"/>
    <property type="match status" value="1"/>
</dbReference>
<evidence type="ECO:0000256" key="2">
    <source>
        <dbReference type="ARBA" id="ARBA00007406"/>
    </source>
</evidence>
<evidence type="ECO:0000256" key="4">
    <source>
        <dbReference type="PIRSR" id="PIRSR000149-1"/>
    </source>
</evidence>
<feature type="active site" description="Nucleophile" evidence="4">
    <location>
        <position position="152"/>
    </location>
</feature>
<dbReference type="RefSeq" id="WP_156610222.1">
    <property type="nucleotide sequence ID" value="NZ_WPCU01000007.1"/>
</dbReference>
<dbReference type="InterPro" id="IPR020831">
    <property type="entry name" value="GlycerAld/Erythrose_P_DH"/>
</dbReference>
<dbReference type="Gene3D" id="3.40.50.720">
    <property type="entry name" value="NAD(P)-binding Rossmann-like Domain"/>
    <property type="match status" value="1"/>
</dbReference>
<comment type="caution">
    <text evidence="9">The sequence shown here is derived from an EMBL/GenBank/DDBJ whole genome shotgun (WGS) entry which is preliminary data.</text>
</comment>
<dbReference type="InterPro" id="IPR020829">
    <property type="entry name" value="GlycerAld_3-P_DH_cat"/>
</dbReference>